<keyword evidence="5 8" id="KW-0677">Repeat</keyword>
<dbReference type="PROSITE" id="PS00101">
    <property type="entry name" value="HEXAPEP_TRANSFERASES"/>
    <property type="match status" value="1"/>
</dbReference>
<protein>
    <recommendedName>
        <fullName evidence="8">Acyl-[acyl-carrier-protein]--UDP-N-acetylglucosamine O-acyltransferase</fullName>
        <shortName evidence="8">UDP-N-acetylglucosamine acyltransferase</shortName>
        <ecNumber evidence="8">2.3.1.129</ecNumber>
    </recommendedName>
</protein>
<evidence type="ECO:0000256" key="1">
    <source>
        <dbReference type="ARBA" id="ARBA00022490"/>
    </source>
</evidence>
<dbReference type="Proteomes" id="UP000199603">
    <property type="component" value="Unassembled WGS sequence"/>
</dbReference>
<keyword evidence="4 8" id="KW-0808">Transferase</keyword>
<proteinExistence type="inferred from homology"/>
<dbReference type="PANTHER" id="PTHR43480:SF1">
    <property type="entry name" value="ACYL-[ACYL-CARRIER-PROTEIN]--UDP-N-ACETYLGLUCOSAMINE O-ACYLTRANSFERASE, MITOCHONDRIAL-RELATED"/>
    <property type="match status" value="1"/>
</dbReference>
<keyword evidence="6 8" id="KW-0443">Lipid metabolism</keyword>
<keyword evidence="1 8" id="KW-0963">Cytoplasm</keyword>
<dbReference type="Gene3D" id="2.160.10.10">
    <property type="entry name" value="Hexapeptide repeat proteins"/>
    <property type="match status" value="1"/>
</dbReference>
<evidence type="ECO:0000313" key="11">
    <source>
        <dbReference type="Proteomes" id="UP000199603"/>
    </source>
</evidence>
<comment type="pathway">
    <text evidence="8">Glycolipid biosynthesis; lipid IV(A) biosynthesis; lipid IV(A) from (3R)-3-hydroxytetradecanoyl-[acyl-carrier-protein] and UDP-N-acetyl-alpha-D-glucosamine: step 1/6.</text>
</comment>
<dbReference type="InterPro" id="IPR018357">
    <property type="entry name" value="Hexapep_transf_CS"/>
</dbReference>
<dbReference type="InterPro" id="IPR001451">
    <property type="entry name" value="Hexapep"/>
</dbReference>
<dbReference type="NCBIfam" id="TIGR01852">
    <property type="entry name" value="lipid_A_lpxA"/>
    <property type="match status" value="1"/>
</dbReference>
<dbReference type="SUPFAM" id="SSF51161">
    <property type="entry name" value="Trimeric LpxA-like enzymes"/>
    <property type="match status" value="1"/>
</dbReference>
<gene>
    <name evidence="8" type="primary">lpxA</name>
    <name evidence="10" type="ORF">SAMN04488509_101305</name>
</gene>
<dbReference type="GO" id="GO:0008780">
    <property type="term" value="F:acyl-[acyl-carrier-protein]-UDP-N-acetylglucosamine O-acyltransferase activity"/>
    <property type="evidence" value="ECO:0007669"/>
    <property type="project" value="UniProtKB-UniRule"/>
</dbReference>
<dbReference type="GO" id="GO:0009245">
    <property type="term" value="P:lipid A biosynthetic process"/>
    <property type="evidence" value="ECO:0007669"/>
    <property type="project" value="UniProtKB-UniRule"/>
</dbReference>
<feature type="domain" description="UDP N-acetylglucosamine O-acyltransferase C-terminal" evidence="9">
    <location>
        <begin position="175"/>
        <end position="255"/>
    </location>
</feature>
<dbReference type="PANTHER" id="PTHR43480">
    <property type="entry name" value="ACYL-[ACYL-CARRIER-PROTEIN]--UDP-N-ACETYLGLUCOSAMINE O-ACYLTRANSFERASE"/>
    <property type="match status" value="1"/>
</dbReference>
<dbReference type="HAMAP" id="MF_00387">
    <property type="entry name" value="LpxA"/>
    <property type="match status" value="1"/>
</dbReference>
<dbReference type="Gene3D" id="1.20.1180.10">
    <property type="entry name" value="Udp N-acetylglucosamine O-acyltransferase, C-terminal domain"/>
    <property type="match status" value="1"/>
</dbReference>
<name>A0A1G6S5A8_9GAMM</name>
<dbReference type="RefSeq" id="WP_091237984.1">
    <property type="nucleotide sequence ID" value="NZ_FNAG01000001.1"/>
</dbReference>
<dbReference type="PIRSF" id="PIRSF000456">
    <property type="entry name" value="UDP-GlcNAc_acltr"/>
    <property type="match status" value="1"/>
</dbReference>
<evidence type="ECO:0000256" key="3">
    <source>
        <dbReference type="ARBA" id="ARBA00022556"/>
    </source>
</evidence>
<evidence type="ECO:0000256" key="4">
    <source>
        <dbReference type="ARBA" id="ARBA00022679"/>
    </source>
</evidence>
<dbReference type="GO" id="GO:0005737">
    <property type="term" value="C:cytoplasm"/>
    <property type="evidence" value="ECO:0007669"/>
    <property type="project" value="UniProtKB-SubCell"/>
</dbReference>
<reference evidence="10 11" key="1">
    <citation type="submission" date="2016-10" db="EMBL/GenBank/DDBJ databases">
        <authorList>
            <person name="de Groot N.N."/>
        </authorList>
    </citation>
    <scope>NUCLEOTIDE SEQUENCE [LARGE SCALE GENOMIC DNA]</scope>
    <source>
        <strain evidence="10 11">DSM 16957</strain>
    </source>
</reference>
<comment type="subcellular location">
    <subcellularLocation>
        <location evidence="8">Cytoplasm</location>
    </subcellularLocation>
</comment>
<keyword evidence="7 8" id="KW-0012">Acyltransferase</keyword>
<keyword evidence="2 8" id="KW-0444">Lipid biosynthesis</keyword>
<dbReference type="STRING" id="265719.SAMN04488509_101305"/>
<evidence type="ECO:0000256" key="8">
    <source>
        <dbReference type="HAMAP-Rule" id="MF_00387"/>
    </source>
</evidence>
<dbReference type="Pfam" id="PF00132">
    <property type="entry name" value="Hexapep"/>
    <property type="match status" value="1"/>
</dbReference>
<dbReference type="GO" id="GO:0016020">
    <property type="term" value="C:membrane"/>
    <property type="evidence" value="ECO:0007669"/>
    <property type="project" value="GOC"/>
</dbReference>
<dbReference type="InterPro" id="IPR037157">
    <property type="entry name" value="Acetyltransf_C_sf"/>
</dbReference>
<evidence type="ECO:0000313" key="10">
    <source>
        <dbReference type="EMBL" id="SDD11844.1"/>
    </source>
</evidence>
<dbReference type="EMBL" id="FNAG01000001">
    <property type="protein sequence ID" value="SDD11844.1"/>
    <property type="molecule type" value="Genomic_DNA"/>
</dbReference>
<dbReference type="InterPro" id="IPR010137">
    <property type="entry name" value="Lipid_A_LpxA"/>
</dbReference>
<comment type="similarity">
    <text evidence="8">Belongs to the transferase hexapeptide repeat family. LpxA subfamily.</text>
</comment>
<dbReference type="InterPro" id="IPR029098">
    <property type="entry name" value="Acetyltransf_C"/>
</dbReference>
<dbReference type="AlphaFoldDB" id="A0A1G6S5A8"/>
<evidence type="ECO:0000256" key="2">
    <source>
        <dbReference type="ARBA" id="ARBA00022516"/>
    </source>
</evidence>
<dbReference type="Pfam" id="PF13720">
    <property type="entry name" value="Acetyltransf_11"/>
    <property type="match status" value="1"/>
</dbReference>
<dbReference type="UniPathway" id="UPA00359">
    <property type="reaction ID" value="UER00477"/>
</dbReference>
<dbReference type="CDD" id="cd03351">
    <property type="entry name" value="LbH_UDP-GlcNAc_AT"/>
    <property type="match status" value="1"/>
</dbReference>
<comment type="subunit">
    <text evidence="8">Homotrimer.</text>
</comment>
<sequence length="257" mass="27796">MSVHPSAVIHPGAKLGEGVEIGPFCVIGDEVEIGAGTRIDSHVVIHGPTRLGRDNRIHSFAAIGGEPQDKKFRGERCELVIGDRNLIREFVTINRGTADDEGITSIGDDNWIMAYVHIAHDCRIGNNNTFANAASMAGHVHIGNQVILGGFSLIHQFCKVGDHAFTAMGASVNRDVPPYVMVAGEYAQPRGINAEGLKRRGFSAERIAAIKRSYRTLYMAGLPLAEARAKIADEAQASEDLKLLLDFIDGSTRSLIR</sequence>
<dbReference type="OrthoDB" id="9807278at2"/>
<evidence type="ECO:0000256" key="7">
    <source>
        <dbReference type="ARBA" id="ARBA00023315"/>
    </source>
</evidence>
<keyword evidence="3 8" id="KW-0441">Lipid A biosynthesis</keyword>
<dbReference type="InterPro" id="IPR011004">
    <property type="entry name" value="Trimer_LpxA-like_sf"/>
</dbReference>
<comment type="catalytic activity">
    <reaction evidence="8">
        <text>a (3R)-hydroxyacyl-[ACP] + UDP-N-acetyl-alpha-D-glucosamine = a UDP-3-O-[(3R)-3-hydroxyacyl]-N-acetyl-alpha-D-glucosamine + holo-[ACP]</text>
        <dbReference type="Rhea" id="RHEA:67812"/>
        <dbReference type="Rhea" id="RHEA-COMP:9685"/>
        <dbReference type="Rhea" id="RHEA-COMP:9945"/>
        <dbReference type="ChEBI" id="CHEBI:57705"/>
        <dbReference type="ChEBI" id="CHEBI:64479"/>
        <dbReference type="ChEBI" id="CHEBI:78827"/>
        <dbReference type="ChEBI" id="CHEBI:173225"/>
        <dbReference type="EC" id="2.3.1.129"/>
    </reaction>
</comment>
<keyword evidence="11" id="KW-1185">Reference proteome</keyword>
<accession>A0A1G6S5A8</accession>
<evidence type="ECO:0000256" key="5">
    <source>
        <dbReference type="ARBA" id="ARBA00022737"/>
    </source>
</evidence>
<evidence type="ECO:0000259" key="9">
    <source>
        <dbReference type="Pfam" id="PF13720"/>
    </source>
</evidence>
<dbReference type="EC" id="2.3.1.129" evidence="8"/>
<dbReference type="NCBIfam" id="NF003657">
    <property type="entry name" value="PRK05289.1"/>
    <property type="match status" value="1"/>
</dbReference>
<evidence type="ECO:0000256" key="6">
    <source>
        <dbReference type="ARBA" id="ARBA00023098"/>
    </source>
</evidence>
<organism evidence="10 11">
    <name type="scientific">Aquimonas voraii</name>
    <dbReference type="NCBI Taxonomy" id="265719"/>
    <lineage>
        <taxon>Bacteria</taxon>
        <taxon>Pseudomonadati</taxon>
        <taxon>Pseudomonadota</taxon>
        <taxon>Gammaproteobacteria</taxon>
        <taxon>Lysobacterales</taxon>
        <taxon>Lysobacteraceae</taxon>
        <taxon>Aquimonas</taxon>
    </lineage>
</organism>
<comment type="function">
    <text evidence="8">Involved in the biosynthesis of lipid A, a phosphorylated glycolipid that anchors the lipopolysaccharide to the outer membrane of the cell.</text>
</comment>